<reference evidence="1 2" key="1">
    <citation type="submission" date="2016-07" db="EMBL/GenBank/DDBJ databases">
        <title>Pervasive Adenine N6-methylation of Active Genes in Fungi.</title>
        <authorList>
            <consortium name="DOE Joint Genome Institute"/>
            <person name="Mondo S.J."/>
            <person name="Dannebaum R.O."/>
            <person name="Kuo R.C."/>
            <person name="Labutti K."/>
            <person name="Haridas S."/>
            <person name="Kuo A."/>
            <person name="Salamov A."/>
            <person name="Ahrendt S.R."/>
            <person name="Lipzen A."/>
            <person name="Sullivan W."/>
            <person name="Andreopoulos W.B."/>
            <person name="Clum A."/>
            <person name="Lindquist E."/>
            <person name="Daum C."/>
            <person name="Ramamoorthy G.K."/>
            <person name="Gryganskyi A."/>
            <person name="Culley D."/>
            <person name="Magnuson J.K."/>
            <person name="James T.Y."/>
            <person name="O'Malley M.A."/>
            <person name="Stajich J.E."/>
            <person name="Spatafora J.W."/>
            <person name="Visel A."/>
            <person name="Grigoriev I.V."/>
        </authorList>
    </citation>
    <scope>NUCLEOTIDE SEQUENCE [LARGE SCALE GENOMIC DNA]</scope>
    <source>
        <strain evidence="1 2">NRRL 1336</strain>
    </source>
</reference>
<accession>A0A1X2J1J1</accession>
<dbReference type="EMBL" id="MCGE01000001">
    <property type="protein sequence ID" value="ORZ25678.1"/>
    <property type="molecule type" value="Genomic_DNA"/>
</dbReference>
<protein>
    <submittedName>
        <fullName evidence="1">Uncharacterized protein</fullName>
    </submittedName>
</protein>
<dbReference type="OrthoDB" id="2251053at2759"/>
<sequence>MAADLEPKMKGFPMHLDSSNICASLETDQLYHLWGFVNSDFHGTNIHALSKERITTLNVISLNSKHRISAAKEMANAKMRRKMGIVYTRGGIKLERLKIGHQNYYLIKTKSDYGTVLTTFCF</sequence>
<dbReference type="Proteomes" id="UP000193560">
    <property type="component" value="Unassembled WGS sequence"/>
</dbReference>
<proteinExistence type="predicted"/>
<dbReference type="AlphaFoldDB" id="A0A1X2J1J1"/>
<organism evidence="1 2">
    <name type="scientific">Absidia repens</name>
    <dbReference type="NCBI Taxonomy" id="90262"/>
    <lineage>
        <taxon>Eukaryota</taxon>
        <taxon>Fungi</taxon>
        <taxon>Fungi incertae sedis</taxon>
        <taxon>Mucoromycota</taxon>
        <taxon>Mucoromycotina</taxon>
        <taxon>Mucoromycetes</taxon>
        <taxon>Mucorales</taxon>
        <taxon>Cunninghamellaceae</taxon>
        <taxon>Absidia</taxon>
    </lineage>
</organism>
<gene>
    <name evidence="1" type="ORF">BCR42DRAFT_431318</name>
</gene>
<evidence type="ECO:0000313" key="1">
    <source>
        <dbReference type="EMBL" id="ORZ25678.1"/>
    </source>
</evidence>
<name>A0A1X2J1J1_9FUNG</name>
<evidence type="ECO:0000313" key="2">
    <source>
        <dbReference type="Proteomes" id="UP000193560"/>
    </source>
</evidence>
<comment type="caution">
    <text evidence="1">The sequence shown here is derived from an EMBL/GenBank/DDBJ whole genome shotgun (WGS) entry which is preliminary data.</text>
</comment>
<keyword evidence="2" id="KW-1185">Reference proteome</keyword>